<evidence type="ECO:0000256" key="3">
    <source>
        <dbReference type="ARBA" id="ARBA00023180"/>
    </source>
</evidence>
<reference evidence="6" key="1">
    <citation type="journal article" date="2013" name="Environ. Microbiol.">
        <title>Seasonally variable intestinal metagenomes of the red palm weevil (Rhynchophorus ferrugineus).</title>
        <authorList>
            <person name="Jia S."/>
            <person name="Zhang X."/>
            <person name="Zhang G."/>
            <person name="Yin A."/>
            <person name="Zhang S."/>
            <person name="Li F."/>
            <person name="Wang L."/>
            <person name="Zhao D."/>
            <person name="Yun Q."/>
            <person name="Tala"/>
            <person name="Wang J."/>
            <person name="Sun G."/>
            <person name="Baabdullah M."/>
            <person name="Yu X."/>
            <person name="Hu S."/>
            <person name="Al-Mssallem I.S."/>
            <person name="Yu J."/>
        </authorList>
    </citation>
    <scope>NUCLEOTIDE SEQUENCE</scope>
</reference>
<dbReference type="GO" id="GO:0009272">
    <property type="term" value="P:fungal-type cell wall biogenesis"/>
    <property type="evidence" value="ECO:0007669"/>
    <property type="project" value="TreeGrafter"/>
</dbReference>
<feature type="region of interest" description="Disordered" evidence="5">
    <location>
        <begin position="76"/>
        <end position="105"/>
    </location>
</feature>
<dbReference type="GO" id="GO:0008496">
    <property type="term" value="F:mannan endo-1,6-alpha-mannosidase activity"/>
    <property type="evidence" value="ECO:0007669"/>
    <property type="project" value="InterPro"/>
</dbReference>
<evidence type="ECO:0000256" key="4">
    <source>
        <dbReference type="ARBA" id="ARBA00023295"/>
    </source>
</evidence>
<protein>
    <submittedName>
        <fullName evidence="6">Glyco_hydro_76</fullName>
    </submittedName>
</protein>
<evidence type="ECO:0000256" key="1">
    <source>
        <dbReference type="ARBA" id="ARBA00022729"/>
    </source>
</evidence>
<organism evidence="6">
    <name type="scientific">uncultured Lachancea</name>
    <dbReference type="NCBI Taxonomy" id="1223640"/>
    <lineage>
        <taxon>Eukaryota</taxon>
        <taxon>Fungi</taxon>
        <taxon>Dikarya</taxon>
        <taxon>Ascomycota</taxon>
        <taxon>Saccharomycotina</taxon>
        <taxon>Saccharomycetes</taxon>
        <taxon>Saccharomycetales</taxon>
        <taxon>Saccharomycetaceae</taxon>
        <taxon>environmental samples</taxon>
    </lineage>
</organism>
<dbReference type="PANTHER" id="PTHR12145">
    <property type="entry name" value="MANNAN ENDO-1,6-ALPHA-MANNOSIDASE DCW1"/>
    <property type="match status" value="1"/>
</dbReference>
<dbReference type="InterPro" id="IPR005198">
    <property type="entry name" value="Glyco_hydro_76"/>
</dbReference>
<proteinExistence type="predicted"/>
<keyword evidence="2" id="KW-0378">Hydrolase</keyword>
<accession>A0A060BRH6</accession>
<name>A0A060BRH6_9SACH</name>
<evidence type="ECO:0000313" key="6">
    <source>
        <dbReference type="EMBL" id="AIA85297.1"/>
    </source>
</evidence>
<keyword evidence="3" id="KW-0325">Glycoprotein</keyword>
<dbReference type="PANTHER" id="PTHR12145:SF36">
    <property type="entry name" value="MANNAN ENDO-1,6-ALPHA-MANNOSIDASE DCW1"/>
    <property type="match status" value="1"/>
</dbReference>
<evidence type="ECO:0000256" key="2">
    <source>
        <dbReference type="ARBA" id="ARBA00022801"/>
    </source>
</evidence>
<keyword evidence="4" id="KW-0326">Glycosidase</keyword>
<evidence type="ECO:0000256" key="5">
    <source>
        <dbReference type="SAM" id="MobiDB-lite"/>
    </source>
</evidence>
<dbReference type="GO" id="GO:0007117">
    <property type="term" value="P:budding cell bud growth"/>
    <property type="evidence" value="ECO:0007669"/>
    <property type="project" value="TreeGrafter"/>
</dbReference>
<keyword evidence="1" id="KW-0732">Signal</keyword>
<dbReference type="InterPro" id="IPR014480">
    <property type="entry name" value="Mannan-1_6-alpha_mannosidase"/>
</dbReference>
<dbReference type="Pfam" id="PF03663">
    <property type="entry name" value="Glyco_hydro_76"/>
    <property type="match status" value="1"/>
</dbReference>
<dbReference type="EMBL" id="KF118038">
    <property type="protein sequence ID" value="AIA85297.1"/>
    <property type="molecule type" value="Genomic_DNA"/>
</dbReference>
<dbReference type="AlphaFoldDB" id="A0A060BRH6"/>
<dbReference type="GO" id="GO:0016052">
    <property type="term" value="P:carbohydrate catabolic process"/>
    <property type="evidence" value="ECO:0007669"/>
    <property type="project" value="InterPro"/>
</dbReference>
<sequence>MSLTAVLVPDTYDDIMTYLTASAKAAAQSCSGGSDGHTCGMNWFVDGWDGKYGLGEQMSALEVIQNLLASERAAPYTAKNGGSSTGSGNAGMGSTEESDKPLDLDKEIRLEHLLLQ</sequence>